<dbReference type="AlphaFoldDB" id="A0A6G0VN93"/>
<evidence type="ECO:0000313" key="2">
    <source>
        <dbReference type="Proteomes" id="UP000478052"/>
    </source>
</evidence>
<protein>
    <submittedName>
        <fullName evidence="1">Peptidase A2 domain-containing protein</fullName>
    </submittedName>
</protein>
<gene>
    <name evidence="1" type="ORF">FWK35_00038514</name>
</gene>
<comment type="caution">
    <text evidence="1">The sequence shown here is derived from an EMBL/GenBank/DDBJ whole genome shotgun (WGS) entry which is preliminary data.</text>
</comment>
<dbReference type="SUPFAM" id="SSF50630">
    <property type="entry name" value="Acid proteases"/>
    <property type="match status" value="1"/>
</dbReference>
<dbReference type="InterPro" id="IPR021109">
    <property type="entry name" value="Peptidase_aspartic_dom_sf"/>
</dbReference>
<organism evidence="1 2">
    <name type="scientific">Aphis craccivora</name>
    <name type="common">Cowpea aphid</name>
    <dbReference type="NCBI Taxonomy" id="307492"/>
    <lineage>
        <taxon>Eukaryota</taxon>
        <taxon>Metazoa</taxon>
        <taxon>Ecdysozoa</taxon>
        <taxon>Arthropoda</taxon>
        <taxon>Hexapoda</taxon>
        <taxon>Insecta</taxon>
        <taxon>Pterygota</taxon>
        <taxon>Neoptera</taxon>
        <taxon>Paraneoptera</taxon>
        <taxon>Hemiptera</taxon>
        <taxon>Sternorrhyncha</taxon>
        <taxon>Aphidomorpha</taxon>
        <taxon>Aphidoidea</taxon>
        <taxon>Aphididae</taxon>
        <taxon>Aphidini</taxon>
        <taxon>Aphis</taxon>
        <taxon>Aphis</taxon>
    </lineage>
</organism>
<evidence type="ECO:0000313" key="1">
    <source>
        <dbReference type="EMBL" id="KAF0693423.1"/>
    </source>
</evidence>
<dbReference type="EMBL" id="VUJU01015515">
    <property type="protein sequence ID" value="KAF0693423.1"/>
    <property type="molecule type" value="Genomic_DNA"/>
</dbReference>
<dbReference type="OrthoDB" id="10624772at2759"/>
<name>A0A6G0VN93_APHCR</name>
<dbReference type="Proteomes" id="UP000478052">
    <property type="component" value="Unassembled WGS sequence"/>
</dbReference>
<accession>A0A6G0VN93</accession>
<reference evidence="1 2" key="1">
    <citation type="submission" date="2019-08" db="EMBL/GenBank/DDBJ databases">
        <title>Whole genome of Aphis craccivora.</title>
        <authorList>
            <person name="Voronova N.V."/>
            <person name="Shulinski R.S."/>
            <person name="Bandarenka Y.V."/>
            <person name="Zhorov D.G."/>
            <person name="Warner D."/>
        </authorList>
    </citation>
    <scope>NUCLEOTIDE SEQUENCE [LARGE SCALE GENOMIC DNA]</scope>
    <source>
        <strain evidence="1">180601</strain>
        <tissue evidence="1">Whole Body</tissue>
    </source>
</reference>
<proteinExistence type="predicted"/>
<feature type="non-terminal residue" evidence="1">
    <location>
        <position position="1"/>
    </location>
</feature>
<sequence length="96" mass="10750">IDLLLDTGSEINLIKIDKLTGETLVNEKEKINLNGINDKIVTTIGKITIILILNNNKIKTEFHVVDKECPIPRDGILGHTSISPPPPYRNLKIFLH</sequence>
<keyword evidence="2" id="KW-1185">Reference proteome</keyword>
<dbReference type="Gene3D" id="2.40.70.10">
    <property type="entry name" value="Acid Proteases"/>
    <property type="match status" value="1"/>
</dbReference>